<organism evidence="3 4">
    <name type="scientific">Candidatus Segetimicrobium genomatis</name>
    <dbReference type="NCBI Taxonomy" id="2569760"/>
    <lineage>
        <taxon>Bacteria</taxon>
        <taxon>Bacillati</taxon>
        <taxon>Candidatus Sysuimicrobiota</taxon>
        <taxon>Candidatus Sysuimicrobiia</taxon>
        <taxon>Candidatus Sysuimicrobiales</taxon>
        <taxon>Candidatus Segetimicrobiaceae</taxon>
        <taxon>Candidatus Segetimicrobium</taxon>
    </lineage>
</organism>
<name>A0A537IQQ5_9BACT</name>
<dbReference type="PANTHER" id="PTHR42831">
    <property type="entry name" value="FE-S PROTEIN MATURATION AUXILIARY FACTOR YITW"/>
    <property type="match status" value="1"/>
</dbReference>
<feature type="domain" description="PaaD zinc beta ribbon" evidence="2">
    <location>
        <begin position="109"/>
        <end position="154"/>
    </location>
</feature>
<dbReference type="InterPro" id="IPR052339">
    <property type="entry name" value="Fe-S_Maturation_MIP18"/>
</dbReference>
<dbReference type="InterPro" id="IPR002744">
    <property type="entry name" value="MIP18-like"/>
</dbReference>
<evidence type="ECO:0000259" key="2">
    <source>
        <dbReference type="Pfam" id="PF23451"/>
    </source>
</evidence>
<protein>
    <submittedName>
        <fullName evidence="3">Phenylacetate-CoA oxygenase subunit PaaJ</fullName>
    </submittedName>
</protein>
<evidence type="ECO:0000313" key="3">
    <source>
        <dbReference type="EMBL" id="TMI73625.1"/>
    </source>
</evidence>
<reference evidence="3 4" key="1">
    <citation type="journal article" date="2019" name="Nat. Microbiol.">
        <title>Mediterranean grassland soil C-N compound turnover is dependent on rainfall and depth, and is mediated by genomically divergent microorganisms.</title>
        <authorList>
            <person name="Diamond S."/>
            <person name="Andeer P.F."/>
            <person name="Li Z."/>
            <person name="Crits-Christoph A."/>
            <person name="Burstein D."/>
            <person name="Anantharaman K."/>
            <person name="Lane K.R."/>
            <person name="Thomas B.C."/>
            <person name="Pan C."/>
            <person name="Northen T.R."/>
            <person name="Banfield J.F."/>
        </authorList>
    </citation>
    <scope>NUCLEOTIDE SEQUENCE [LARGE SCALE GENOMIC DNA]</scope>
    <source>
        <strain evidence="3">NP_8</strain>
    </source>
</reference>
<feature type="domain" description="MIP18 family-like" evidence="1">
    <location>
        <begin position="8"/>
        <end position="79"/>
    </location>
</feature>
<dbReference type="AlphaFoldDB" id="A0A537IQQ5"/>
<comment type="caution">
    <text evidence="3">The sequence shown here is derived from an EMBL/GenBank/DDBJ whole genome shotgun (WGS) entry which is preliminary data.</text>
</comment>
<dbReference type="InterPro" id="IPR011883">
    <property type="entry name" value="PaaD-like"/>
</dbReference>
<dbReference type="InterPro" id="IPR034904">
    <property type="entry name" value="FSCA_dom_sf"/>
</dbReference>
<evidence type="ECO:0000259" key="1">
    <source>
        <dbReference type="Pfam" id="PF01883"/>
    </source>
</evidence>
<dbReference type="InterPro" id="IPR056572">
    <property type="entry name" value="Zn_ribbon_PaaD"/>
</dbReference>
<dbReference type="PANTHER" id="PTHR42831:SF3">
    <property type="entry name" value="1,2-PHENYLACETYL-COA EPOXIDASE, SUBUNIT D-RELATED"/>
    <property type="match status" value="1"/>
</dbReference>
<dbReference type="Gene3D" id="3.30.300.130">
    <property type="entry name" value="Fe-S cluster assembly (FSCA)"/>
    <property type="match status" value="1"/>
</dbReference>
<dbReference type="Proteomes" id="UP000318834">
    <property type="component" value="Unassembled WGS sequence"/>
</dbReference>
<gene>
    <name evidence="3" type="primary">paaJ</name>
    <name evidence="3" type="ORF">E6H05_09410</name>
</gene>
<dbReference type="SUPFAM" id="SSF117916">
    <property type="entry name" value="Fe-S cluster assembly (FSCA) domain-like"/>
    <property type="match status" value="1"/>
</dbReference>
<dbReference type="EMBL" id="VBAP01000068">
    <property type="protein sequence ID" value="TMI73625.1"/>
    <property type="molecule type" value="Genomic_DNA"/>
</dbReference>
<dbReference type="Pfam" id="PF01883">
    <property type="entry name" value="FeS_assembly_P"/>
    <property type="match status" value="1"/>
</dbReference>
<sequence length="158" mass="17847">MPTTRTLEDQIWEALATVKDPELPLTVMDLGLIDEVQMTGGRVHVRMTPTYSACPAIDVMRQDIRTKLLNLPGVEEVQVELSFAEPWTMARMTERGRTRLLEHGLSVPSRRSAEPVTCPFCGSTNTALENPFGPTLCRAIYYCRDCRNPIERFKPPPE</sequence>
<evidence type="ECO:0000313" key="4">
    <source>
        <dbReference type="Proteomes" id="UP000318834"/>
    </source>
</evidence>
<proteinExistence type="predicted"/>
<dbReference type="Pfam" id="PF23451">
    <property type="entry name" value="Zn_ribbon_PaaD"/>
    <property type="match status" value="1"/>
</dbReference>
<dbReference type="NCBIfam" id="TIGR02159">
    <property type="entry name" value="PA_CoA_Oxy4"/>
    <property type="match status" value="1"/>
</dbReference>
<accession>A0A537IQQ5</accession>